<feature type="transmembrane region" description="Helical" evidence="5">
    <location>
        <begin position="235"/>
        <end position="254"/>
    </location>
</feature>
<keyword evidence="3 5" id="KW-1133">Transmembrane helix</keyword>
<feature type="transmembrane region" description="Helical" evidence="5">
    <location>
        <begin position="260"/>
        <end position="277"/>
    </location>
</feature>
<dbReference type="Pfam" id="PF04932">
    <property type="entry name" value="Wzy_C"/>
    <property type="match status" value="1"/>
</dbReference>
<evidence type="ECO:0000256" key="4">
    <source>
        <dbReference type="ARBA" id="ARBA00023136"/>
    </source>
</evidence>
<dbReference type="STRING" id="1499967.U27_04126"/>
<evidence type="ECO:0000313" key="7">
    <source>
        <dbReference type="EMBL" id="GAK57161.1"/>
    </source>
</evidence>
<accession>A0A081BXV6</accession>
<name>A0A081BXV6_VECG1</name>
<keyword evidence="4 5" id="KW-0472">Membrane</keyword>
<dbReference type="SUPFAM" id="SSF48452">
    <property type="entry name" value="TPR-like"/>
    <property type="match status" value="1"/>
</dbReference>
<dbReference type="InterPro" id="IPR007016">
    <property type="entry name" value="O-antigen_ligase-rel_domated"/>
</dbReference>
<feature type="transmembrane region" description="Helical" evidence="5">
    <location>
        <begin position="152"/>
        <end position="172"/>
    </location>
</feature>
<sequence>MYAKIIEFGIFFLLIYSPLAFGGVAQHSVALIEVVSGLLVLVWLVGGGFHRRGSSISPFFPRTLWGILGVLLTWILIQFLPVPTVIVKYLSPSAYALYVEAAAQIHVPLPSFLPLSVCSYATKTEFYKFVAYAAIFLLVIHVVRTPRQVHRFIYLIITMGFLEAFYGLLQYLSGQHQIYSFQTTRWVHGTFVNQNHFAGYMELTIPLALGMLLTRFETPVFSRSDHPSFSSQNKYAKTIFLLAIVLLMVCALFLSGSRGGIFSFLCGMSGFLALIMIRRQLRRWGIMLLVFLGMVIIITLITNSPLIERRLRPLQELASNPSLHLRWELWRSALRIFQDYPIVGSGLGAYSHLGSRYRTFLSDLHFMYPENEYLQLLAETGLIGFTLFLLFGVIFFFRVVAIWRRRRSRWVIAIVAGGLSAMVSVLCHSATDFNLHIPSNALLFSVIAALIFVTIHLHAPEEKTILKDSHLPYHHQISVPQNLRGRYRRSLLLLFPLFYLWQVAVTYYAFHHYQRAQQIIQKSEDESLHSISANSIFFHLQQALQYDHNHPEYAYTLANVFYNASQIPQNSAEFRETALHEAEKWFREAILCDPANPWLYYQLGRLSHQRGDCSYWKNPFLREHPASCPPAQFFLHTLRNAPGNLYLRKEISRWFYNYDAEIGLRFIQALRTTRAQEKIANPYVIRQLAQFLYEMQMDDASDQEFAHFLKTRTQKCQFNILTQDLSDANILELGNDDGIPDWYAPLVSESERVKKEICLPESLDEYRYAALKVFMGTGGKRHFLTHLTIDDQHIATYTHTLPQQANWHEIPFDLTLLRGKSKINVYIRVEEASADGNFLRIGGDQQTPTTCSSLNFYQFGDLSSEKGNQYGEFLIRLVLKK</sequence>
<feature type="transmembrane region" description="Helical" evidence="5">
    <location>
        <begin position="410"/>
        <end position="431"/>
    </location>
</feature>
<dbReference type="Gene3D" id="1.25.40.10">
    <property type="entry name" value="Tetratricopeptide repeat domain"/>
    <property type="match status" value="1"/>
</dbReference>
<reference evidence="7 8" key="1">
    <citation type="journal article" date="2015" name="PeerJ">
        <title>First genomic representation of candidate bacterial phylum KSB3 points to enhanced environmental sensing as a trigger of wastewater bulking.</title>
        <authorList>
            <person name="Sekiguchi Y."/>
            <person name="Ohashi A."/>
            <person name="Parks D.H."/>
            <person name="Yamauchi T."/>
            <person name="Tyson G.W."/>
            <person name="Hugenholtz P."/>
        </authorList>
    </citation>
    <scope>NUCLEOTIDE SEQUENCE [LARGE SCALE GENOMIC DNA]</scope>
</reference>
<dbReference type="Proteomes" id="UP000030661">
    <property type="component" value="Unassembled WGS sequence"/>
</dbReference>
<dbReference type="PANTHER" id="PTHR37422">
    <property type="entry name" value="TEICHURONIC ACID BIOSYNTHESIS PROTEIN TUAE"/>
    <property type="match status" value="1"/>
</dbReference>
<dbReference type="GO" id="GO:0016020">
    <property type="term" value="C:membrane"/>
    <property type="evidence" value="ECO:0007669"/>
    <property type="project" value="UniProtKB-SubCell"/>
</dbReference>
<evidence type="ECO:0000313" key="8">
    <source>
        <dbReference type="Proteomes" id="UP000030661"/>
    </source>
</evidence>
<dbReference type="EMBL" id="DF820465">
    <property type="protein sequence ID" value="GAK57161.1"/>
    <property type="molecule type" value="Genomic_DNA"/>
</dbReference>
<organism evidence="7 8">
    <name type="scientific">Vecturithrix granuli</name>
    <dbReference type="NCBI Taxonomy" id="1499967"/>
    <lineage>
        <taxon>Bacteria</taxon>
        <taxon>Candidatus Moduliflexota</taxon>
        <taxon>Candidatus Vecturitrichia</taxon>
        <taxon>Candidatus Vecturitrichales</taxon>
        <taxon>Candidatus Vecturitrichaceae</taxon>
        <taxon>Candidatus Vecturithrix</taxon>
    </lineage>
</organism>
<feature type="transmembrane region" description="Helical" evidence="5">
    <location>
        <begin position="437"/>
        <end position="457"/>
    </location>
</feature>
<feature type="transmembrane region" description="Helical" evidence="5">
    <location>
        <begin position="5"/>
        <end position="24"/>
    </location>
</feature>
<evidence type="ECO:0000256" key="3">
    <source>
        <dbReference type="ARBA" id="ARBA00022989"/>
    </source>
</evidence>
<evidence type="ECO:0000256" key="1">
    <source>
        <dbReference type="ARBA" id="ARBA00004141"/>
    </source>
</evidence>
<gene>
    <name evidence="7" type="ORF">U27_04126</name>
</gene>
<dbReference type="InterPro" id="IPR051533">
    <property type="entry name" value="WaaL-like"/>
</dbReference>
<evidence type="ECO:0000259" key="6">
    <source>
        <dbReference type="Pfam" id="PF04932"/>
    </source>
</evidence>
<feature type="domain" description="O-antigen ligase-related" evidence="6">
    <location>
        <begin position="244"/>
        <end position="389"/>
    </location>
</feature>
<feature type="transmembrane region" description="Helical" evidence="5">
    <location>
        <begin position="62"/>
        <end position="80"/>
    </location>
</feature>
<dbReference type="HOGENOM" id="CLU_326705_0_0_0"/>
<evidence type="ECO:0000256" key="2">
    <source>
        <dbReference type="ARBA" id="ARBA00022692"/>
    </source>
</evidence>
<comment type="subcellular location">
    <subcellularLocation>
        <location evidence="1">Membrane</location>
        <topology evidence="1">Multi-pass membrane protein</topology>
    </subcellularLocation>
</comment>
<dbReference type="AlphaFoldDB" id="A0A081BXV6"/>
<dbReference type="InterPro" id="IPR011990">
    <property type="entry name" value="TPR-like_helical_dom_sf"/>
</dbReference>
<evidence type="ECO:0000256" key="5">
    <source>
        <dbReference type="SAM" id="Phobius"/>
    </source>
</evidence>
<feature type="transmembrane region" description="Helical" evidence="5">
    <location>
        <begin position="284"/>
        <end position="307"/>
    </location>
</feature>
<protein>
    <recommendedName>
        <fullName evidence="6">O-antigen ligase-related domain-containing protein</fullName>
    </recommendedName>
</protein>
<feature type="transmembrane region" description="Helical" evidence="5">
    <location>
        <begin position="382"/>
        <end position="403"/>
    </location>
</feature>
<feature type="transmembrane region" description="Helical" evidence="5">
    <location>
        <begin position="491"/>
        <end position="510"/>
    </location>
</feature>
<feature type="transmembrane region" description="Helical" evidence="5">
    <location>
        <begin position="197"/>
        <end position="214"/>
    </location>
</feature>
<feature type="transmembrane region" description="Helical" evidence="5">
    <location>
        <begin position="126"/>
        <end position="143"/>
    </location>
</feature>
<proteinExistence type="predicted"/>
<dbReference type="PANTHER" id="PTHR37422:SF23">
    <property type="entry name" value="TEICHURONIC ACID BIOSYNTHESIS PROTEIN TUAE"/>
    <property type="match status" value="1"/>
</dbReference>
<keyword evidence="8" id="KW-1185">Reference proteome</keyword>
<keyword evidence="2 5" id="KW-0812">Transmembrane</keyword>
<dbReference type="eggNOG" id="COG3307">
    <property type="taxonomic scope" value="Bacteria"/>
</dbReference>
<feature type="transmembrane region" description="Helical" evidence="5">
    <location>
        <begin position="30"/>
        <end position="50"/>
    </location>
</feature>